<feature type="domain" description="Peptidase S11 D-alanyl-D-alanine carboxypeptidase A N-terminal" evidence="11">
    <location>
        <begin position="59"/>
        <end position="265"/>
    </location>
</feature>
<dbReference type="InterPro" id="IPR018044">
    <property type="entry name" value="Peptidase_S11"/>
</dbReference>
<name>A0A3N1NTF3_9GAMM</name>
<dbReference type="PANTHER" id="PTHR21581:SF26">
    <property type="entry name" value="D-ALANYL-D-ALANINE ENDOPEPTIDASE"/>
    <property type="match status" value="1"/>
</dbReference>
<dbReference type="GO" id="GO:0009002">
    <property type="term" value="F:serine-type D-Ala-D-Ala carboxypeptidase activity"/>
    <property type="evidence" value="ECO:0007669"/>
    <property type="project" value="InterPro"/>
</dbReference>
<feature type="active site" description="Proton acceptor" evidence="7">
    <location>
        <position position="75"/>
    </location>
</feature>
<evidence type="ECO:0000256" key="5">
    <source>
        <dbReference type="ARBA" id="ARBA00022984"/>
    </source>
</evidence>
<dbReference type="RefSeq" id="WP_123639087.1">
    <property type="nucleotide sequence ID" value="NZ_RJUK01000002.1"/>
</dbReference>
<feature type="chain" id="PRO_5017929207" evidence="10">
    <location>
        <begin position="33"/>
        <end position="319"/>
    </location>
</feature>
<protein>
    <submittedName>
        <fullName evidence="12">D-alanyl-D-alanine endopeptidase (Penicillin-binding protein 7)</fullName>
    </submittedName>
</protein>
<dbReference type="AlphaFoldDB" id="A0A3N1NTF3"/>
<keyword evidence="3" id="KW-0378">Hydrolase</keyword>
<dbReference type="Gene3D" id="3.40.710.10">
    <property type="entry name" value="DD-peptidase/beta-lactamase superfamily"/>
    <property type="match status" value="1"/>
</dbReference>
<feature type="binding site" evidence="8">
    <location>
        <position position="236"/>
    </location>
    <ligand>
        <name>substrate</name>
    </ligand>
</feature>
<proteinExistence type="inferred from homology"/>
<evidence type="ECO:0000256" key="7">
    <source>
        <dbReference type="PIRSR" id="PIRSR618044-1"/>
    </source>
</evidence>
<dbReference type="GO" id="GO:0071555">
    <property type="term" value="P:cell wall organization"/>
    <property type="evidence" value="ECO:0007669"/>
    <property type="project" value="UniProtKB-KW"/>
</dbReference>
<evidence type="ECO:0000256" key="3">
    <source>
        <dbReference type="ARBA" id="ARBA00022801"/>
    </source>
</evidence>
<evidence type="ECO:0000256" key="2">
    <source>
        <dbReference type="ARBA" id="ARBA00022729"/>
    </source>
</evidence>
<dbReference type="PANTHER" id="PTHR21581">
    <property type="entry name" value="D-ALANYL-D-ALANINE CARBOXYPEPTIDASE"/>
    <property type="match status" value="1"/>
</dbReference>
<dbReference type="InterPro" id="IPR012338">
    <property type="entry name" value="Beta-lactam/transpept-like"/>
</dbReference>
<keyword evidence="6" id="KW-0961">Cell wall biogenesis/degradation</keyword>
<dbReference type="InterPro" id="IPR001967">
    <property type="entry name" value="Peptidase_S11_N"/>
</dbReference>
<comment type="caution">
    <text evidence="12">The sequence shown here is derived from an EMBL/GenBank/DDBJ whole genome shotgun (WGS) entry which is preliminary data.</text>
</comment>
<evidence type="ECO:0000313" key="12">
    <source>
        <dbReference type="EMBL" id="ROQ18458.1"/>
    </source>
</evidence>
<dbReference type="GO" id="GO:0006508">
    <property type="term" value="P:proteolysis"/>
    <property type="evidence" value="ECO:0007669"/>
    <property type="project" value="InterPro"/>
</dbReference>
<comment type="similarity">
    <text evidence="1 9">Belongs to the peptidase S11 family.</text>
</comment>
<accession>A0A3N1NTF3</accession>
<feature type="active site" description="Acyl-ester intermediate" evidence="7">
    <location>
        <position position="72"/>
    </location>
</feature>
<evidence type="ECO:0000256" key="1">
    <source>
        <dbReference type="ARBA" id="ARBA00007164"/>
    </source>
</evidence>
<dbReference type="EMBL" id="RJUK01000002">
    <property type="protein sequence ID" value="ROQ18458.1"/>
    <property type="molecule type" value="Genomic_DNA"/>
</dbReference>
<evidence type="ECO:0000256" key="4">
    <source>
        <dbReference type="ARBA" id="ARBA00022960"/>
    </source>
</evidence>
<dbReference type="Pfam" id="PF00768">
    <property type="entry name" value="Peptidase_S11"/>
    <property type="match status" value="1"/>
</dbReference>
<sequence length="319" mass="34552">MTLFNKVRSSSIARFLPCGALLALLLAPVVLAEETPDPERLRLASVSAAVAPIGAETPFYTKRADWSMPIASVTKLMTGLVVLESGASLNEWLTVEERHFPPAANAFSRLRPGSEAQRGDLLRIALMSSENYAAYLLARHHPEGYDAFIEAMNEKARSLGMTRTRFVDSSGLSDDNVSSAGDLLKLAQAAYGNETLRELSADGRHSVRFRKPGYTLHFGNTNPLVHSGRWDVDLTKTGYLTAAGRCLVMVTEMNGEPTAVVLLNSFGTRTPLGDAGRIRRWIENGTASTVAQAALRYEQETAERLSGQQVAESGAAQSP</sequence>
<organism evidence="12 13">
    <name type="scientific">Marinimicrobium koreense</name>
    <dbReference type="NCBI Taxonomy" id="306545"/>
    <lineage>
        <taxon>Bacteria</taxon>
        <taxon>Pseudomonadati</taxon>
        <taxon>Pseudomonadota</taxon>
        <taxon>Gammaproteobacteria</taxon>
        <taxon>Cellvibrionales</taxon>
        <taxon>Cellvibrionaceae</taxon>
        <taxon>Marinimicrobium</taxon>
    </lineage>
</organism>
<evidence type="ECO:0000313" key="13">
    <source>
        <dbReference type="Proteomes" id="UP000273643"/>
    </source>
</evidence>
<dbReference type="SUPFAM" id="SSF56601">
    <property type="entry name" value="beta-lactamase/transpeptidase-like"/>
    <property type="match status" value="1"/>
</dbReference>
<dbReference type="GO" id="GO:0008360">
    <property type="term" value="P:regulation of cell shape"/>
    <property type="evidence" value="ECO:0007669"/>
    <property type="project" value="UniProtKB-KW"/>
</dbReference>
<feature type="active site" evidence="7">
    <location>
        <position position="129"/>
    </location>
</feature>
<evidence type="ECO:0000256" key="10">
    <source>
        <dbReference type="SAM" id="SignalP"/>
    </source>
</evidence>
<dbReference type="GO" id="GO:0009252">
    <property type="term" value="P:peptidoglycan biosynthetic process"/>
    <property type="evidence" value="ECO:0007669"/>
    <property type="project" value="UniProtKB-KW"/>
</dbReference>
<dbReference type="NCBIfam" id="NF008668">
    <property type="entry name" value="PRK11669.1"/>
    <property type="match status" value="1"/>
</dbReference>
<keyword evidence="4" id="KW-0133">Cell shape</keyword>
<dbReference type="PRINTS" id="PR00725">
    <property type="entry name" value="DADACBPTASE1"/>
</dbReference>
<keyword evidence="2 10" id="KW-0732">Signal</keyword>
<gene>
    <name evidence="12" type="ORF">EDC38_2685</name>
</gene>
<reference evidence="12 13" key="1">
    <citation type="submission" date="2018-11" db="EMBL/GenBank/DDBJ databases">
        <title>Genomic Encyclopedia of Type Strains, Phase IV (KMG-IV): sequencing the most valuable type-strain genomes for metagenomic binning, comparative biology and taxonomic classification.</title>
        <authorList>
            <person name="Goeker M."/>
        </authorList>
    </citation>
    <scope>NUCLEOTIDE SEQUENCE [LARGE SCALE GENOMIC DNA]</scope>
    <source>
        <strain evidence="12 13">DSM 16974</strain>
    </source>
</reference>
<keyword evidence="5" id="KW-0573">Peptidoglycan synthesis</keyword>
<evidence type="ECO:0000256" key="8">
    <source>
        <dbReference type="PIRSR" id="PIRSR618044-2"/>
    </source>
</evidence>
<dbReference type="OrthoDB" id="5688590at2"/>
<keyword evidence="13" id="KW-1185">Reference proteome</keyword>
<dbReference type="Proteomes" id="UP000273643">
    <property type="component" value="Unassembled WGS sequence"/>
</dbReference>
<evidence type="ECO:0000256" key="6">
    <source>
        <dbReference type="ARBA" id="ARBA00023316"/>
    </source>
</evidence>
<feature type="signal peptide" evidence="10">
    <location>
        <begin position="1"/>
        <end position="32"/>
    </location>
</feature>
<evidence type="ECO:0000259" key="11">
    <source>
        <dbReference type="Pfam" id="PF00768"/>
    </source>
</evidence>
<evidence type="ECO:0000256" key="9">
    <source>
        <dbReference type="RuleBase" id="RU004016"/>
    </source>
</evidence>